<accession>A0AAN6V326</accession>
<dbReference type="SUPFAM" id="SSF53448">
    <property type="entry name" value="Nucleotide-diphospho-sugar transferases"/>
    <property type="match status" value="1"/>
</dbReference>
<proteinExistence type="predicted"/>
<evidence type="ECO:0000313" key="1">
    <source>
        <dbReference type="EMBL" id="KAK4143908.1"/>
    </source>
</evidence>
<reference evidence="1" key="1">
    <citation type="journal article" date="2023" name="Mol. Phylogenet. Evol.">
        <title>Genome-scale phylogeny and comparative genomics of the fungal order Sordariales.</title>
        <authorList>
            <person name="Hensen N."/>
            <person name="Bonometti L."/>
            <person name="Westerberg I."/>
            <person name="Brannstrom I.O."/>
            <person name="Guillou S."/>
            <person name="Cros-Aarteil S."/>
            <person name="Calhoun S."/>
            <person name="Haridas S."/>
            <person name="Kuo A."/>
            <person name="Mondo S."/>
            <person name="Pangilinan J."/>
            <person name="Riley R."/>
            <person name="LaButti K."/>
            <person name="Andreopoulos B."/>
            <person name="Lipzen A."/>
            <person name="Chen C."/>
            <person name="Yan M."/>
            <person name="Daum C."/>
            <person name="Ng V."/>
            <person name="Clum A."/>
            <person name="Steindorff A."/>
            <person name="Ohm R.A."/>
            <person name="Martin F."/>
            <person name="Silar P."/>
            <person name="Natvig D.O."/>
            <person name="Lalanne C."/>
            <person name="Gautier V."/>
            <person name="Ament-Velasquez S.L."/>
            <person name="Kruys A."/>
            <person name="Hutchinson M.I."/>
            <person name="Powell A.J."/>
            <person name="Barry K."/>
            <person name="Miller A.N."/>
            <person name="Grigoriev I.V."/>
            <person name="Debuchy R."/>
            <person name="Gladieux P."/>
            <person name="Hiltunen Thoren M."/>
            <person name="Johannesson H."/>
        </authorList>
    </citation>
    <scope>NUCLEOTIDE SEQUENCE</scope>
    <source>
        <strain evidence="1">CBS 141.50</strain>
    </source>
</reference>
<comment type="caution">
    <text evidence="1">The sequence shown here is derived from an EMBL/GenBank/DDBJ whole genome shotgun (WGS) entry which is preliminary data.</text>
</comment>
<reference evidence="1" key="2">
    <citation type="submission" date="2023-05" db="EMBL/GenBank/DDBJ databases">
        <authorList>
            <consortium name="Lawrence Berkeley National Laboratory"/>
            <person name="Steindorff A."/>
            <person name="Hensen N."/>
            <person name="Bonometti L."/>
            <person name="Westerberg I."/>
            <person name="Brannstrom I.O."/>
            <person name="Guillou S."/>
            <person name="Cros-Aarteil S."/>
            <person name="Calhoun S."/>
            <person name="Haridas S."/>
            <person name="Kuo A."/>
            <person name="Mondo S."/>
            <person name="Pangilinan J."/>
            <person name="Riley R."/>
            <person name="Labutti K."/>
            <person name="Andreopoulos B."/>
            <person name="Lipzen A."/>
            <person name="Chen C."/>
            <person name="Yanf M."/>
            <person name="Daum C."/>
            <person name="Ng V."/>
            <person name="Clum A."/>
            <person name="Ohm R."/>
            <person name="Martin F."/>
            <person name="Silar P."/>
            <person name="Natvig D."/>
            <person name="Lalanne C."/>
            <person name="Gautier V."/>
            <person name="Ament-Velasquez S.L."/>
            <person name="Kruys A."/>
            <person name="Hutchinson M.I."/>
            <person name="Powell A.J."/>
            <person name="Barry K."/>
            <person name="Miller A.N."/>
            <person name="Grigoriev I.V."/>
            <person name="Debuchy R."/>
            <person name="Gladieux P."/>
            <person name="Thoren M.H."/>
            <person name="Johannesson H."/>
        </authorList>
    </citation>
    <scope>NUCLEOTIDE SEQUENCE</scope>
    <source>
        <strain evidence="1">CBS 141.50</strain>
    </source>
</reference>
<dbReference type="Proteomes" id="UP001302676">
    <property type="component" value="Unassembled WGS sequence"/>
</dbReference>
<dbReference type="Gene3D" id="3.90.550.10">
    <property type="entry name" value="Spore Coat Polysaccharide Biosynthesis Protein SpsA, Chain A"/>
    <property type="match status" value="1"/>
</dbReference>
<name>A0AAN6V326_9PEZI</name>
<keyword evidence="2" id="KW-1185">Reference proteome</keyword>
<dbReference type="EMBL" id="MU853582">
    <property type="protein sequence ID" value="KAK4143908.1"/>
    <property type="molecule type" value="Genomic_DNA"/>
</dbReference>
<gene>
    <name evidence="1" type="ORF">C8A04DRAFT_28479</name>
</gene>
<dbReference type="InterPro" id="IPR029044">
    <property type="entry name" value="Nucleotide-diphossugar_trans"/>
</dbReference>
<organism evidence="1 2">
    <name type="scientific">Dichotomopilus funicola</name>
    <dbReference type="NCBI Taxonomy" id="1934379"/>
    <lineage>
        <taxon>Eukaryota</taxon>
        <taxon>Fungi</taxon>
        <taxon>Dikarya</taxon>
        <taxon>Ascomycota</taxon>
        <taxon>Pezizomycotina</taxon>
        <taxon>Sordariomycetes</taxon>
        <taxon>Sordariomycetidae</taxon>
        <taxon>Sordariales</taxon>
        <taxon>Chaetomiaceae</taxon>
        <taxon>Dichotomopilus</taxon>
    </lineage>
</organism>
<dbReference type="GeneID" id="87817269"/>
<sequence>MSSWSAGDRVWAVVVRDRFCLPGILVLHRSLQKYGSVYPLFAILSRETEDRRDVDRALAVAGIPSVQSLGANPHNAYIHYPGDLYKLATWGVLNQGISIIGLLDSDQRVFANIDHLLAGEQVGTEEIAAINLLTAHPNTIILRPSTTKFHQIQNALPMFGMATPTAMTAILRYYFHGKNQGLGVEYDTLETALSTSTGYRVVKYNRARPWVRRGGRRIGAWWRVWRLLEREWTGNNAGRDKKRLWQGFLEPLVTSNDSV</sequence>
<protein>
    <submittedName>
        <fullName evidence="1">Uncharacterized protein</fullName>
    </submittedName>
</protein>
<evidence type="ECO:0000313" key="2">
    <source>
        <dbReference type="Proteomes" id="UP001302676"/>
    </source>
</evidence>
<dbReference type="RefSeq" id="XP_062637279.1">
    <property type="nucleotide sequence ID" value="XM_062780656.1"/>
</dbReference>
<dbReference type="AlphaFoldDB" id="A0AAN6V326"/>